<name>A0ABP7VGU7_9ACTN</name>
<organism evidence="2 3">
    <name type="scientific">Actinomadura miaoliensis</name>
    <dbReference type="NCBI Taxonomy" id="430685"/>
    <lineage>
        <taxon>Bacteria</taxon>
        <taxon>Bacillati</taxon>
        <taxon>Actinomycetota</taxon>
        <taxon>Actinomycetes</taxon>
        <taxon>Streptosporangiales</taxon>
        <taxon>Thermomonosporaceae</taxon>
        <taxon>Actinomadura</taxon>
    </lineage>
</organism>
<dbReference type="PANTHER" id="PTHR42305:SF1">
    <property type="entry name" value="MEMBRANE PROTEIN RV1733C-RELATED"/>
    <property type="match status" value="1"/>
</dbReference>
<protein>
    <recommendedName>
        <fullName evidence="4">DUF3592 domain-containing protein</fullName>
    </recommendedName>
</protein>
<keyword evidence="1" id="KW-0812">Transmembrane</keyword>
<dbReference type="Proteomes" id="UP001500683">
    <property type="component" value="Unassembled WGS sequence"/>
</dbReference>
<accession>A0ABP7VGU7</accession>
<evidence type="ECO:0000313" key="2">
    <source>
        <dbReference type="EMBL" id="GAA4066756.1"/>
    </source>
</evidence>
<keyword evidence="1" id="KW-1133">Transmembrane helix</keyword>
<dbReference type="EMBL" id="BAAAZG010000011">
    <property type="protein sequence ID" value="GAA4066756.1"/>
    <property type="molecule type" value="Genomic_DNA"/>
</dbReference>
<dbReference type="InterPro" id="IPR039708">
    <property type="entry name" value="MT1774/Rv1733c-like"/>
</dbReference>
<proteinExistence type="predicted"/>
<dbReference type="PANTHER" id="PTHR42305">
    <property type="entry name" value="MEMBRANE PROTEIN RV1733C-RELATED"/>
    <property type="match status" value="1"/>
</dbReference>
<keyword evidence="3" id="KW-1185">Reference proteome</keyword>
<sequence>MRRSGVGGAAPPMRRLRRRLGMERNELRRRVDRVQRAIALALLVLLLAAAPPVAAWCGGLAYEAGLRAERHEHAQRQEVWATVVATGGIGSAGDRYVHETVQATWPRPADGRTRTGTLPSWKGAAVGARKQIWVDRDGRLAVRPRPHSRTVTDAVYAGGAAALGVGAPVLLAYVVVRRRCDRHRDRMWDAAWARMDTDAGHNRPS</sequence>
<feature type="transmembrane region" description="Helical" evidence="1">
    <location>
        <begin position="154"/>
        <end position="176"/>
    </location>
</feature>
<evidence type="ECO:0008006" key="4">
    <source>
        <dbReference type="Google" id="ProtNLM"/>
    </source>
</evidence>
<keyword evidence="1" id="KW-0472">Membrane</keyword>
<dbReference type="RefSeq" id="WP_344944554.1">
    <property type="nucleotide sequence ID" value="NZ_BAAAZG010000011.1"/>
</dbReference>
<evidence type="ECO:0000313" key="3">
    <source>
        <dbReference type="Proteomes" id="UP001500683"/>
    </source>
</evidence>
<evidence type="ECO:0000256" key="1">
    <source>
        <dbReference type="SAM" id="Phobius"/>
    </source>
</evidence>
<comment type="caution">
    <text evidence="2">The sequence shown here is derived from an EMBL/GenBank/DDBJ whole genome shotgun (WGS) entry which is preliminary data.</text>
</comment>
<reference evidence="3" key="1">
    <citation type="journal article" date="2019" name="Int. J. Syst. Evol. Microbiol.">
        <title>The Global Catalogue of Microorganisms (GCM) 10K type strain sequencing project: providing services to taxonomists for standard genome sequencing and annotation.</title>
        <authorList>
            <consortium name="The Broad Institute Genomics Platform"/>
            <consortium name="The Broad Institute Genome Sequencing Center for Infectious Disease"/>
            <person name="Wu L."/>
            <person name="Ma J."/>
        </authorList>
    </citation>
    <scope>NUCLEOTIDE SEQUENCE [LARGE SCALE GENOMIC DNA]</scope>
    <source>
        <strain evidence="3">JCM 16702</strain>
    </source>
</reference>
<gene>
    <name evidence="2" type="ORF">GCM10022214_21520</name>
</gene>